<keyword evidence="1" id="KW-0732">Signal</keyword>
<dbReference type="AlphaFoldDB" id="A0A1N7NHF8"/>
<dbReference type="EMBL" id="FTOQ01000008">
    <property type="protein sequence ID" value="SIS97815.1"/>
    <property type="molecule type" value="Genomic_DNA"/>
</dbReference>
<dbReference type="CDD" id="cd14797">
    <property type="entry name" value="DUF302"/>
    <property type="match status" value="1"/>
</dbReference>
<dbReference type="Pfam" id="PF03625">
    <property type="entry name" value="DUF302"/>
    <property type="match status" value="1"/>
</dbReference>
<protein>
    <submittedName>
        <fullName evidence="3">Uncharacterized conserved protein, DUF302 family</fullName>
    </submittedName>
</protein>
<reference evidence="4" key="1">
    <citation type="submission" date="2017-01" db="EMBL/GenBank/DDBJ databases">
        <authorList>
            <person name="Varghese N."/>
            <person name="Submissions S."/>
        </authorList>
    </citation>
    <scope>NUCLEOTIDE SEQUENCE [LARGE SCALE GENOMIC DNA]</scope>
    <source>
        <strain evidence="4">DSM 29430</strain>
    </source>
</reference>
<dbReference type="Gene3D" id="3.30.310.70">
    <property type="entry name" value="TT1751-like domain"/>
    <property type="match status" value="1"/>
</dbReference>
<feature type="domain" description="DUF302" evidence="2">
    <location>
        <begin position="56"/>
        <end position="118"/>
    </location>
</feature>
<name>A0A1N7NHF8_9RHOB</name>
<sequence>MPNLAPNLAALSLIVLSAGAAQADYIETPSPHSVEVTIDKLETAVKNAGATIFARVDHAGGAANVEMELAPAELLIFGNPKLGTPALQDDIRAGVHLPLRVLAYEDAAGQVWVAYESPEAMLDGLQVPGDAPYLAMMSGALDKLTGAAVAE</sequence>
<proteinExistence type="predicted"/>
<keyword evidence="4" id="KW-1185">Reference proteome</keyword>
<dbReference type="PANTHER" id="PTHR38342">
    <property type="entry name" value="SLR5037 PROTEIN"/>
    <property type="match status" value="1"/>
</dbReference>
<accession>A0A1N7NHF8</accession>
<dbReference type="PANTHER" id="PTHR38342:SF2">
    <property type="entry name" value="INNER MEMBRANE OR EXPORTED"/>
    <property type="match status" value="1"/>
</dbReference>
<evidence type="ECO:0000313" key="3">
    <source>
        <dbReference type="EMBL" id="SIS97815.1"/>
    </source>
</evidence>
<dbReference type="SUPFAM" id="SSF103247">
    <property type="entry name" value="TT1751-like"/>
    <property type="match status" value="1"/>
</dbReference>
<feature type="chain" id="PRO_5012613917" evidence="1">
    <location>
        <begin position="24"/>
        <end position="151"/>
    </location>
</feature>
<evidence type="ECO:0000313" key="4">
    <source>
        <dbReference type="Proteomes" id="UP000186684"/>
    </source>
</evidence>
<dbReference type="RefSeq" id="WP_076448644.1">
    <property type="nucleotide sequence ID" value="NZ_FTOQ01000008.1"/>
</dbReference>
<feature type="signal peptide" evidence="1">
    <location>
        <begin position="1"/>
        <end position="23"/>
    </location>
</feature>
<evidence type="ECO:0000256" key="1">
    <source>
        <dbReference type="SAM" id="SignalP"/>
    </source>
</evidence>
<organism evidence="3 4">
    <name type="scientific">Roseivivax lentus</name>
    <dbReference type="NCBI Taxonomy" id="633194"/>
    <lineage>
        <taxon>Bacteria</taxon>
        <taxon>Pseudomonadati</taxon>
        <taxon>Pseudomonadota</taxon>
        <taxon>Alphaproteobacteria</taxon>
        <taxon>Rhodobacterales</taxon>
        <taxon>Roseobacteraceae</taxon>
        <taxon>Roseivivax</taxon>
    </lineage>
</organism>
<dbReference type="InterPro" id="IPR005180">
    <property type="entry name" value="DUF302"/>
</dbReference>
<dbReference type="InterPro" id="IPR035923">
    <property type="entry name" value="TT1751-like_sf"/>
</dbReference>
<evidence type="ECO:0000259" key="2">
    <source>
        <dbReference type="Pfam" id="PF03625"/>
    </source>
</evidence>
<dbReference type="Proteomes" id="UP000186684">
    <property type="component" value="Unassembled WGS sequence"/>
</dbReference>
<gene>
    <name evidence="3" type="ORF">SAMN05421759_108107</name>
</gene>
<dbReference type="OrthoDB" id="9799367at2"/>
<dbReference type="STRING" id="633194.SAMN05421759_108107"/>